<dbReference type="AlphaFoldDB" id="E9SC69"/>
<dbReference type="PANTHER" id="PTHR45661:SF3">
    <property type="entry name" value="IG-LIKE DOMAIN-CONTAINING PROTEIN"/>
    <property type="match status" value="1"/>
</dbReference>
<evidence type="ECO:0000313" key="2">
    <source>
        <dbReference type="Proteomes" id="UP000004259"/>
    </source>
</evidence>
<comment type="caution">
    <text evidence="1">The sequence shown here is derived from an EMBL/GenBank/DDBJ whole genome shotgun (WGS) entry which is preliminary data.</text>
</comment>
<dbReference type="Gene3D" id="3.80.10.10">
    <property type="entry name" value="Ribonuclease Inhibitor"/>
    <property type="match status" value="1"/>
</dbReference>
<dbReference type="PANTHER" id="PTHR45661">
    <property type="entry name" value="SURFACE ANTIGEN"/>
    <property type="match status" value="1"/>
</dbReference>
<dbReference type="RefSeq" id="WP_002849416.1">
    <property type="nucleotide sequence ID" value="NZ_ADKM02000075.1"/>
</dbReference>
<dbReference type="InterPro" id="IPR032675">
    <property type="entry name" value="LRR_dom_sf"/>
</dbReference>
<dbReference type="OrthoDB" id="1818139at2"/>
<reference evidence="1 2" key="1">
    <citation type="submission" date="2011-02" db="EMBL/GenBank/DDBJ databases">
        <authorList>
            <person name="Nelson K.E."/>
            <person name="Sutton G."/>
            <person name="Torralba M."/>
            <person name="Durkin S."/>
            <person name="Harkins D."/>
            <person name="Montgomery R."/>
            <person name="Ziemer C."/>
            <person name="Klaassens E."/>
            <person name="Ocuiv P."/>
            <person name="Morrison M."/>
        </authorList>
    </citation>
    <scope>NUCLEOTIDE SEQUENCE [LARGE SCALE GENOMIC DNA]</scope>
    <source>
        <strain evidence="1 2">8</strain>
    </source>
</reference>
<proteinExistence type="predicted"/>
<dbReference type="SUPFAM" id="SSF52058">
    <property type="entry name" value="L domain-like"/>
    <property type="match status" value="1"/>
</dbReference>
<dbReference type="InterPro" id="IPR026906">
    <property type="entry name" value="LRR_5"/>
</dbReference>
<sequence length="241" mass="26904">MAFEIENGVLTSYIEEDGVSEIVVPDGVTEIGEAAFGGCSTLRYITLPEGVQIIGDYAFGCCRHLRKVNIPSSVKMIGATAFFSCKKLHPMPIPESVSIVGEHAFTDTSIMAGKKRYAIYAYQLLVKNEMFFERAVMEFENSGDAEYKAEDMAHHVMQSGMIGDKVNEIALDGQRAEEVVDDVFDYNAASLYASNEAYKIWVIDENAAADISSEKLKRMFDEDMDGFVKKYCRNFVIDSRK</sequence>
<dbReference type="InterPro" id="IPR053139">
    <property type="entry name" value="Surface_bspA-like"/>
</dbReference>
<evidence type="ECO:0000313" key="1">
    <source>
        <dbReference type="EMBL" id="EGC03209.1"/>
    </source>
</evidence>
<name>E9SC69_RUMAL</name>
<protein>
    <submittedName>
        <fullName evidence="1">Conserved domain protein</fullName>
    </submittedName>
</protein>
<organism evidence="1 2">
    <name type="scientific">Ruminococcus albus 8</name>
    <dbReference type="NCBI Taxonomy" id="246199"/>
    <lineage>
        <taxon>Bacteria</taxon>
        <taxon>Bacillati</taxon>
        <taxon>Bacillota</taxon>
        <taxon>Clostridia</taxon>
        <taxon>Eubacteriales</taxon>
        <taxon>Oscillospiraceae</taxon>
        <taxon>Ruminococcus</taxon>
    </lineage>
</organism>
<dbReference type="EMBL" id="ADKM02000075">
    <property type="protein sequence ID" value="EGC03209.1"/>
    <property type="molecule type" value="Genomic_DNA"/>
</dbReference>
<gene>
    <name evidence="1" type="ORF">CUS_6886</name>
</gene>
<accession>E9SC69</accession>
<dbReference type="eggNOG" id="COG5492">
    <property type="taxonomic scope" value="Bacteria"/>
</dbReference>
<keyword evidence="2" id="KW-1185">Reference proteome</keyword>
<dbReference type="STRING" id="246199.CUS_6886"/>
<dbReference type="Pfam" id="PF13306">
    <property type="entry name" value="LRR_5"/>
    <property type="match status" value="1"/>
</dbReference>
<dbReference type="Proteomes" id="UP000004259">
    <property type="component" value="Unassembled WGS sequence"/>
</dbReference>